<dbReference type="PIRSF" id="PIRSF021494">
    <property type="entry name" value="Rv0216_prd"/>
    <property type="match status" value="1"/>
</dbReference>
<dbReference type="Pfam" id="PF19315">
    <property type="entry name" value="MC_hydratase"/>
    <property type="match status" value="1"/>
</dbReference>
<accession>A0A658QSN2</accession>
<dbReference type="InterPro" id="IPR048274">
    <property type="entry name" value="MC_hydratase"/>
</dbReference>
<dbReference type="AlphaFoldDB" id="A0A658QSN2"/>
<dbReference type="GO" id="GO:0016829">
    <property type="term" value="F:lyase activity"/>
    <property type="evidence" value="ECO:0007669"/>
    <property type="project" value="InterPro"/>
</dbReference>
<dbReference type="Gene3D" id="3.10.129.10">
    <property type="entry name" value="Hotdog Thioesterase"/>
    <property type="match status" value="1"/>
</dbReference>
<evidence type="ECO:0000313" key="1">
    <source>
        <dbReference type="EMBL" id="SAL17040.1"/>
    </source>
</evidence>
<sequence length="358" mass="38557">MTKDRNGNFFEDFRVGMKLRHATPRTLTEGDRSLYIGLTGSRAVLATAETNARRLGLHARPLEDLLVFNTAFGKTVPDVSLNAVANLGYADVRFLAPVFPGDTLAVESDVIGLKENTSRKSGIVYVRSTARNQHGADVLTWIRWVMVHKRDAQAPCAEAVVPPLEAVVSPDRLPRHDFGAAVSNVTALTGVMDLWDDYEVGERIDHPGAMAVNDSDHSIATRLYQNTAKAHFDARAASAGGGRRLVYGGHVMSLCKALAYDGLENALTMLAINAGSHVNPTFAGDTLVCATTVIDKFDLGDNAVGGLRLRMIGAKNVDAASIVFPDARAGRPVHAPDVVLDLDYTIAIPKKSATWSNR</sequence>
<dbReference type="CDD" id="cd03451">
    <property type="entry name" value="FkbR2"/>
    <property type="match status" value="1"/>
</dbReference>
<dbReference type="SUPFAM" id="SSF54637">
    <property type="entry name" value="Thioesterase/thiol ester dehydrase-isomerase"/>
    <property type="match status" value="2"/>
</dbReference>
<gene>
    <name evidence="1" type="ORF">AWB72_01036</name>
</gene>
<name>A0A658QSN2_9BURK</name>
<dbReference type="InterPro" id="IPR029069">
    <property type="entry name" value="HotDog_dom_sf"/>
</dbReference>
<dbReference type="PANTHER" id="PTHR43664">
    <property type="entry name" value="MONOAMINE OXIDASE-RELATED"/>
    <property type="match status" value="1"/>
</dbReference>
<comment type="caution">
    <text evidence="1">The sequence shown here is derived from an EMBL/GenBank/DDBJ whole genome shotgun (WGS) entry which is preliminary data.</text>
</comment>
<evidence type="ECO:0000313" key="2">
    <source>
        <dbReference type="Proteomes" id="UP000198263"/>
    </source>
</evidence>
<keyword evidence="2" id="KW-1185">Reference proteome</keyword>
<dbReference type="Proteomes" id="UP000198263">
    <property type="component" value="Unassembled WGS sequence"/>
</dbReference>
<dbReference type="InterPro" id="IPR016790">
    <property type="entry name" value="Thiol_ester_hydratase_Rv0216"/>
</dbReference>
<dbReference type="PANTHER" id="PTHR43664:SF1">
    <property type="entry name" value="BETA-METHYLMALYL-COA DEHYDRATASE"/>
    <property type="match status" value="1"/>
</dbReference>
<organism evidence="1 2">
    <name type="scientific">Caballeronia concitans</name>
    <dbReference type="NCBI Taxonomy" id="1777133"/>
    <lineage>
        <taxon>Bacteria</taxon>
        <taxon>Pseudomonadati</taxon>
        <taxon>Pseudomonadota</taxon>
        <taxon>Betaproteobacteria</taxon>
        <taxon>Burkholderiales</taxon>
        <taxon>Burkholderiaceae</taxon>
        <taxon>Caballeronia</taxon>
    </lineage>
</organism>
<reference evidence="1 2" key="1">
    <citation type="submission" date="2016-01" db="EMBL/GenBank/DDBJ databases">
        <authorList>
            <person name="Peeters C."/>
        </authorList>
    </citation>
    <scope>NUCLEOTIDE SEQUENCE [LARGE SCALE GENOMIC DNA]</scope>
    <source>
        <strain evidence="1">LMG 29315</strain>
    </source>
</reference>
<protein>
    <submittedName>
        <fullName evidence="1">Hydratase</fullName>
    </submittedName>
</protein>
<dbReference type="InterPro" id="IPR052342">
    <property type="entry name" value="MCH/BMMD"/>
</dbReference>
<dbReference type="EMBL" id="FCNV02000001">
    <property type="protein sequence ID" value="SAL17040.1"/>
    <property type="molecule type" value="Genomic_DNA"/>
</dbReference>
<proteinExistence type="predicted"/>